<evidence type="ECO:0000313" key="3">
    <source>
        <dbReference type="Proteomes" id="UP000224080"/>
    </source>
</evidence>
<protein>
    <submittedName>
        <fullName evidence="2">Uncharacterized protein</fullName>
    </submittedName>
</protein>
<name>A0A2B7WXN0_9EURO</name>
<dbReference type="EMBL" id="PDNC01000073">
    <property type="protein sequence ID" value="PGH01349.1"/>
    <property type="molecule type" value="Genomic_DNA"/>
</dbReference>
<evidence type="ECO:0000313" key="2">
    <source>
        <dbReference type="EMBL" id="PGH01349.1"/>
    </source>
</evidence>
<proteinExistence type="predicted"/>
<dbReference type="OrthoDB" id="4183749at2759"/>
<feature type="region of interest" description="Disordered" evidence="1">
    <location>
        <begin position="587"/>
        <end position="612"/>
    </location>
</feature>
<sequence length="736" mass="82692">MSSLTLEGAFERYASVVRSSMWDKLLDKCVGRGLADRLHISRLEKAHALSARAWEEAMAEIGSSSTPGLDDDTQSSDVPTRRSKSTVCTSVEEEWDMFFRELEENGSLNDRPSDDEEEDRAGNGAGELRDTRSNPSYAMAGIGRYHHAKDAPKEWTEELILQSLSFLAPFAKSNVDKLAGYPGWHSLYSRHDNDRLLEKKPERCGGFTVGKPEGVHKRGFSNASAVKSSLSFAVDIYRATGVVARLSPVLTEDEEPCVPGRVGSPIGKPPVIFVDDGDECALESCDPASLVQRTDGQDIVCDNGLEQPTEVVTKGKEKQAGISHHSDDVPPSFLLQHEADGGEPTLAAHRSICATNKQRKPIKFDEQKAIRLRPWKMHWKIRRYFEEKEERKKDTPGDQIVAAKYAAVRHREQYDAWMRRVDCRSRPRLGCRAEREFPKQSTTTDQPESGGANDASIDAEPLLLQCSQANPFDQLNRRASLRPASKALFPIFKPLLPHTTLPETMEETREKIARGLTTLRSFLDGKSSTPPISTMRVQAQKLEIKHIKMYRREVLGLSALTGCCPLLTSGDWAGYYKRRDEEHILRSQGRLTTEEEATEVIDDSDEDDDKTHDFQHLLQKKLDRQKKNTWPQPPLYAGYTGTKMDQSLDHFIPDPIELLDDIDPVLLTDMDAECGRTVRPIRMKDAEEVLDMEHYAAVAAGVLLAEMHKLPIDGLKYWALREVFTFAEDNNECSVA</sequence>
<keyword evidence="3" id="KW-1185">Reference proteome</keyword>
<accession>A0A2B7WXN0</accession>
<comment type="caution">
    <text evidence="2">The sequence shown here is derived from an EMBL/GenBank/DDBJ whole genome shotgun (WGS) entry which is preliminary data.</text>
</comment>
<reference evidence="2 3" key="1">
    <citation type="submission" date="2017-10" db="EMBL/GenBank/DDBJ databases">
        <title>Comparative genomics in systemic dimorphic fungi from Ajellomycetaceae.</title>
        <authorList>
            <person name="Munoz J.F."/>
            <person name="Mcewen J.G."/>
            <person name="Clay O.K."/>
            <person name="Cuomo C.A."/>
        </authorList>
    </citation>
    <scope>NUCLEOTIDE SEQUENCE [LARGE SCALE GENOMIC DNA]</scope>
    <source>
        <strain evidence="2 3">UAMH130</strain>
    </source>
</reference>
<evidence type="ECO:0000256" key="1">
    <source>
        <dbReference type="SAM" id="MobiDB-lite"/>
    </source>
</evidence>
<feature type="compositionally biased region" description="Acidic residues" evidence="1">
    <location>
        <begin position="594"/>
        <end position="608"/>
    </location>
</feature>
<feature type="region of interest" description="Disordered" evidence="1">
    <location>
        <begin position="105"/>
        <end position="135"/>
    </location>
</feature>
<dbReference type="AlphaFoldDB" id="A0A2B7WXN0"/>
<dbReference type="Proteomes" id="UP000224080">
    <property type="component" value="Unassembled WGS sequence"/>
</dbReference>
<feature type="region of interest" description="Disordered" evidence="1">
    <location>
        <begin position="60"/>
        <end position="89"/>
    </location>
</feature>
<organism evidence="2 3">
    <name type="scientific">Blastomyces parvus</name>
    <dbReference type="NCBI Taxonomy" id="2060905"/>
    <lineage>
        <taxon>Eukaryota</taxon>
        <taxon>Fungi</taxon>
        <taxon>Dikarya</taxon>
        <taxon>Ascomycota</taxon>
        <taxon>Pezizomycotina</taxon>
        <taxon>Eurotiomycetes</taxon>
        <taxon>Eurotiomycetidae</taxon>
        <taxon>Onygenales</taxon>
        <taxon>Ajellomycetaceae</taxon>
        <taxon>Blastomyces</taxon>
    </lineage>
</organism>
<gene>
    <name evidence="2" type="ORF">GX51_05280</name>
</gene>
<feature type="region of interest" description="Disordered" evidence="1">
    <location>
        <begin position="434"/>
        <end position="455"/>
    </location>
</feature>